<accession>A0A9D1YCL8</accession>
<gene>
    <name evidence="1" type="ORF">H9838_03530</name>
</gene>
<proteinExistence type="predicted"/>
<evidence type="ECO:0000313" key="1">
    <source>
        <dbReference type="EMBL" id="HIY26227.1"/>
    </source>
</evidence>
<reference evidence="1" key="1">
    <citation type="journal article" date="2021" name="PeerJ">
        <title>Extensive microbial diversity within the chicken gut microbiome revealed by metagenomics and culture.</title>
        <authorList>
            <person name="Gilroy R."/>
            <person name="Ravi A."/>
            <person name="Getino M."/>
            <person name="Pursley I."/>
            <person name="Horton D.L."/>
            <person name="Alikhan N.F."/>
            <person name="Baker D."/>
            <person name="Gharbi K."/>
            <person name="Hall N."/>
            <person name="Watson M."/>
            <person name="Adriaenssens E.M."/>
            <person name="Foster-Nyarko E."/>
            <person name="Jarju S."/>
            <person name="Secka A."/>
            <person name="Antonio M."/>
            <person name="Oren A."/>
            <person name="Chaudhuri R.R."/>
            <person name="La Ragione R."/>
            <person name="Hildebrand F."/>
            <person name="Pallen M.J."/>
        </authorList>
    </citation>
    <scope>NUCLEOTIDE SEQUENCE</scope>
    <source>
        <strain evidence="1">1282</strain>
    </source>
</reference>
<protein>
    <submittedName>
        <fullName evidence="1">DUF951 domain-containing protein</fullName>
    </submittedName>
</protein>
<organism evidence="1 2">
    <name type="scientific">Candidatus Acutalibacter pullistercoris</name>
    <dbReference type="NCBI Taxonomy" id="2838418"/>
    <lineage>
        <taxon>Bacteria</taxon>
        <taxon>Bacillati</taxon>
        <taxon>Bacillota</taxon>
        <taxon>Clostridia</taxon>
        <taxon>Eubacteriales</taxon>
        <taxon>Acutalibacteraceae</taxon>
        <taxon>Acutalibacter</taxon>
    </lineage>
</organism>
<dbReference type="PANTHER" id="PTHR38455">
    <property type="entry name" value="HYPOTHETICAL CYTOSOLIC PROTEIN"/>
    <property type="match status" value="1"/>
</dbReference>
<dbReference type="Proteomes" id="UP000823915">
    <property type="component" value="Unassembled WGS sequence"/>
</dbReference>
<dbReference type="AlphaFoldDB" id="A0A9D1YCL8"/>
<dbReference type="PANTHER" id="PTHR38455:SF1">
    <property type="entry name" value="DUF951 DOMAIN-CONTAINING PROTEIN"/>
    <property type="match status" value="1"/>
</dbReference>
<dbReference type="EMBL" id="DXDU01000057">
    <property type="protein sequence ID" value="HIY26227.1"/>
    <property type="molecule type" value="Genomic_DNA"/>
</dbReference>
<evidence type="ECO:0000313" key="2">
    <source>
        <dbReference type="Proteomes" id="UP000823915"/>
    </source>
</evidence>
<name>A0A9D1YCL8_9FIRM</name>
<dbReference type="Pfam" id="PF06107">
    <property type="entry name" value="DUF951"/>
    <property type="match status" value="1"/>
</dbReference>
<dbReference type="InterPro" id="IPR009296">
    <property type="entry name" value="DUF951"/>
</dbReference>
<sequence>MDVRVGDVLRMKKPHPCGCLEFTVLRSGMDFKIRCNSCGREVMIPRHKCEKNIKKILREEPGER</sequence>
<reference evidence="1" key="2">
    <citation type="submission" date="2021-04" db="EMBL/GenBank/DDBJ databases">
        <authorList>
            <person name="Gilroy R."/>
        </authorList>
    </citation>
    <scope>NUCLEOTIDE SEQUENCE</scope>
    <source>
        <strain evidence="1">1282</strain>
    </source>
</reference>
<dbReference type="PIRSF" id="PIRSF037263">
    <property type="entry name" value="DUF951_bac"/>
    <property type="match status" value="1"/>
</dbReference>
<comment type="caution">
    <text evidence="1">The sequence shown here is derived from an EMBL/GenBank/DDBJ whole genome shotgun (WGS) entry which is preliminary data.</text>
</comment>